<comment type="caution">
    <text evidence="2">The sequence shown here is derived from an EMBL/GenBank/DDBJ whole genome shotgun (WGS) entry which is preliminary data.</text>
</comment>
<protein>
    <submittedName>
        <fullName evidence="2">Uncharacterized protein</fullName>
    </submittedName>
</protein>
<gene>
    <name evidence="2" type="ORF">BKA05_003524</name>
</gene>
<dbReference type="EMBL" id="JACBZI010000001">
    <property type="protein sequence ID" value="NYI12009.1"/>
    <property type="molecule type" value="Genomic_DNA"/>
</dbReference>
<sequence length="180" mass="18408">MIPLHPVALGLVVVALVVDGGGWDLLPDPLGWGLVLAGTLALPRDVHRRDAMVVAAATALVVAAVVWPPGVAERVADTDESLSWALSLPQLAYLLLLSDGLRRAARTAQEGSRAAWFATAEALVLAAAVLPVLVFGVGAEGLAGAAVLCATLALVLLVVLTLAWARAPWAGGRPRALPGT</sequence>
<feature type="transmembrane region" description="Helical" evidence="1">
    <location>
        <begin position="142"/>
        <end position="165"/>
    </location>
</feature>
<feature type="transmembrane region" description="Helical" evidence="1">
    <location>
        <begin position="114"/>
        <end position="136"/>
    </location>
</feature>
<dbReference type="RefSeq" id="WP_179532618.1">
    <property type="nucleotide sequence ID" value="NZ_BAAAPP010000001.1"/>
</dbReference>
<feature type="transmembrane region" description="Helical" evidence="1">
    <location>
        <begin position="53"/>
        <end position="70"/>
    </location>
</feature>
<keyword evidence="3" id="KW-1185">Reference proteome</keyword>
<dbReference type="Proteomes" id="UP000537326">
    <property type="component" value="Unassembled WGS sequence"/>
</dbReference>
<evidence type="ECO:0000313" key="2">
    <source>
        <dbReference type="EMBL" id="NYI12009.1"/>
    </source>
</evidence>
<dbReference type="AlphaFoldDB" id="A0A7Z0C6A9"/>
<evidence type="ECO:0000256" key="1">
    <source>
        <dbReference type="SAM" id="Phobius"/>
    </source>
</evidence>
<keyword evidence="1" id="KW-1133">Transmembrane helix</keyword>
<name>A0A7Z0C6A9_9ACTN</name>
<reference evidence="2 3" key="1">
    <citation type="submission" date="2020-07" db="EMBL/GenBank/DDBJ databases">
        <title>Sequencing the genomes of 1000 actinobacteria strains.</title>
        <authorList>
            <person name="Klenk H.-P."/>
        </authorList>
    </citation>
    <scope>NUCLEOTIDE SEQUENCE [LARGE SCALE GENOMIC DNA]</scope>
    <source>
        <strain evidence="2 3">DSM 18248</strain>
    </source>
</reference>
<keyword evidence="1" id="KW-0812">Transmembrane</keyword>
<keyword evidence="1" id="KW-0472">Membrane</keyword>
<organism evidence="2 3">
    <name type="scientific">Nocardioides marinus</name>
    <dbReference type="NCBI Taxonomy" id="374514"/>
    <lineage>
        <taxon>Bacteria</taxon>
        <taxon>Bacillati</taxon>
        <taxon>Actinomycetota</taxon>
        <taxon>Actinomycetes</taxon>
        <taxon>Propionibacteriales</taxon>
        <taxon>Nocardioidaceae</taxon>
        <taxon>Nocardioides</taxon>
    </lineage>
</organism>
<accession>A0A7Z0C6A9</accession>
<proteinExistence type="predicted"/>
<evidence type="ECO:0000313" key="3">
    <source>
        <dbReference type="Proteomes" id="UP000537326"/>
    </source>
</evidence>